<keyword evidence="3" id="KW-1185">Reference proteome</keyword>
<evidence type="ECO:0000313" key="3">
    <source>
        <dbReference type="Proteomes" id="UP000749471"/>
    </source>
</evidence>
<comment type="caution">
    <text evidence="2">The sequence shown here is derived from an EMBL/GenBank/DDBJ whole genome shotgun (WGS) entry which is preliminary data.</text>
</comment>
<gene>
    <name evidence="2" type="ORF">KQI42_00025</name>
</gene>
<dbReference type="InterPro" id="IPR050149">
    <property type="entry name" value="Collagen_superfamily"/>
</dbReference>
<sequence>MSAKSIIQIQLLDEKTGNVIETVIPETEARAIALENGQDLQTYLNNLVLQKGEKGDKGDRGPQGIQGPKGDKGDKGDTGAQGLKGADGAKGATGDRGPQGPAGKDGDNVKYGTTKENAQEIKLFFKKI</sequence>
<dbReference type="RefSeq" id="WP_216515532.1">
    <property type="nucleotide sequence ID" value="NZ_JAHLPM010000001.1"/>
</dbReference>
<dbReference type="Proteomes" id="UP000749471">
    <property type="component" value="Unassembled WGS sequence"/>
</dbReference>
<name>A0ABS6E283_9FIRM</name>
<accession>A0ABS6E283</accession>
<organism evidence="2 3">
    <name type="scientific">Tissierella simiarum</name>
    <dbReference type="NCBI Taxonomy" id="2841534"/>
    <lineage>
        <taxon>Bacteria</taxon>
        <taxon>Bacillati</taxon>
        <taxon>Bacillota</taxon>
        <taxon>Tissierellia</taxon>
        <taxon>Tissierellales</taxon>
        <taxon>Tissierellaceae</taxon>
        <taxon>Tissierella</taxon>
    </lineage>
</organism>
<dbReference type="Pfam" id="PF01391">
    <property type="entry name" value="Collagen"/>
    <property type="match status" value="1"/>
</dbReference>
<dbReference type="PANTHER" id="PTHR24023:SF1082">
    <property type="entry name" value="COLLAGEN TRIPLE HELIX REPEAT"/>
    <property type="match status" value="1"/>
</dbReference>
<feature type="compositionally biased region" description="Low complexity" evidence="1">
    <location>
        <begin position="78"/>
        <end position="96"/>
    </location>
</feature>
<dbReference type="PANTHER" id="PTHR24023">
    <property type="entry name" value="COLLAGEN ALPHA"/>
    <property type="match status" value="1"/>
</dbReference>
<evidence type="ECO:0000256" key="1">
    <source>
        <dbReference type="SAM" id="MobiDB-lite"/>
    </source>
</evidence>
<dbReference type="InterPro" id="IPR008160">
    <property type="entry name" value="Collagen"/>
</dbReference>
<feature type="compositionally biased region" description="Basic and acidic residues" evidence="1">
    <location>
        <begin position="51"/>
        <end position="60"/>
    </location>
</feature>
<evidence type="ECO:0000313" key="2">
    <source>
        <dbReference type="EMBL" id="MBU5436374.1"/>
    </source>
</evidence>
<reference evidence="2 3" key="1">
    <citation type="submission" date="2021-06" db="EMBL/GenBank/DDBJ databases">
        <authorList>
            <person name="Sun Q."/>
            <person name="Li D."/>
        </authorList>
    </citation>
    <scope>NUCLEOTIDE SEQUENCE [LARGE SCALE GENOMIC DNA]</scope>
    <source>
        <strain evidence="2 3">MSJ-40</strain>
    </source>
</reference>
<feature type="region of interest" description="Disordered" evidence="1">
    <location>
        <begin position="51"/>
        <end position="113"/>
    </location>
</feature>
<protein>
    <submittedName>
        <fullName evidence="2">Collagen-like protein</fullName>
    </submittedName>
</protein>
<proteinExistence type="predicted"/>
<dbReference type="EMBL" id="JAHLPM010000001">
    <property type="protein sequence ID" value="MBU5436374.1"/>
    <property type="molecule type" value="Genomic_DNA"/>
</dbReference>